<protein>
    <submittedName>
        <fullName evidence="2">Uncharacterized protein</fullName>
    </submittedName>
</protein>
<accession>A0ABT1I1U5</accession>
<evidence type="ECO:0000256" key="1">
    <source>
        <dbReference type="SAM" id="MobiDB-lite"/>
    </source>
</evidence>
<proteinExistence type="predicted"/>
<gene>
    <name evidence="2" type="ORF">LX15_005483</name>
</gene>
<evidence type="ECO:0000313" key="3">
    <source>
        <dbReference type="Proteomes" id="UP001205311"/>
    </source>
</evidence>
<name>A0ABT1I1U5_STRSD</name>
<dbReference type="EMBL" id="JAMTCP010000048">
    <property type="protein sequence ID" value="MCP2261757.1"/>
    <property type="molecule type" value="Genomic_DNA"/>
</dbReference>
<feature type="compositionally biased region" description="Basic residues" evidence="1">
    <location>
        <begin position="8"/>
        <end position="19"/>
    </location>
</feature>
<reference evidence="2 3" key="1">
    <citation type="submission" date="2022-06" db="EMBL/GenBank/DDBJ databases">
        <title>Genomic Encyclopedia of Archaeal and Bacterial Type Strains, Phase II (KMG-II): from individual species to whole genera.</title>
        <authorList>
            <person name="Goeker M."/>
        </authorList>
    </citation>
    <scope>NUCLEOTIDE SEQUENCE [LARGE SCALE GENOMIC DNA]</scope>
    <source>
        <strain evidence="2 3">DSM 40477</strain>
    </source>
</reference>
<evidence type="ECO:0000313" key="2">
    <source>
        <dbReference type="EMBL" id="MCP2261757.1"/>
    </source>
</evidence>
<sequence>MTKGGRDKRSKPKKKRARRRGDSASNESFDGQLAAERALRGLLATNPPGRLTLAGAYAAGYVAIGLAQVEGDCPEWFHRTDPLDLLLLGMTFPQTFRDEYEFGNCRAAWTDLLRQTPHWKDVERFVSEAVQLSKERDLPIDSPKALLLLAGRLEAAGLDQHDLPRSLHPATAFSEPRFICGPRQDFTPPSPSTEALRRAEQFFADLKTGLAEGRTCADGLSNGLFLLEHFGLPVHTDSAALLVALYVGLVASDDEPPDELYDRATAWALGLREDSPIAQVTDTIMISAVQELSPRATVSRLFMIPDFTRPVNEGDRRWHSAPGTGFTPLAFEFGHREVRTRSGRTIKMDAVTAASLRSGYDKFEEEFGRPPGPGEFFEGADLETALIKMKDVLEAIGIHPAWVHAFFKKKLPLPNIDGSAMSTKDHRQWEKAVANYLRRHPEEEPPDHEHEISKLRRAATIMTIWQAITDPNVARALIATFDSDPSSDSSPSTKAVAELARGWSADLLRSFKSVPAMRERALDLARHWGGEHLEERISACAEVRKKQAQSIDPAVLFVLASAAVAMQAVDLHRSDERV</sequence>
<feature type="region of interest" description="Disordered" evidence="1">
    <location>
        <begin position="1"/>
        <end position="29"/>
    </location>
</feature>
<keyword evidence="3" id="KW-1185">Reference proteome</keyword>
<dbReference type="RefSeq" id="WP_253672872.1">
    <property type="nucleotide sequence ID" value="NZ_JAMTCP010000048.1"/>
</dbReference>
<organism evidence="2 3">
    <name type="scientific">Streptoalloteichus tenebrarius (strain ATCC 17920 / DSM 40477 / JCM 4838 / CBS 697.72 / NBRC 16177 / NCIMB 11028 / NRRL B-12390 / A12253. 1 / ISP 5477)</name>
    <name type="common">Streptomyces tenebrarius</name>
    <dbReference type="NCBI Taxonomy" id="1933"/>
    <lineage>
        <taxon>Bacteria</taxon>
        <taxon>Bacillati</taxon>
        <taxon>Actinomycetota</taxon>
        <taxon>Actinomycetes</taxon>
        <taxon>Pseudonocardiales</taxon>
        <taxon>Pseudonocardiaceae</taxon>
        <taxon>Streptoalloteichus</taxon>
    </lineage>
</organism>
<dbReference type="Proteomes" id="UP001205311">
    <property type="component" value="Unassembled WGS sequence"/>
</dbReference>
<comment type="caution">
    <text evidence="2">The sequence shown here is derived from an EMBL/GenBank/DDBJ whole genome shotgun (WGS) entry which is preliminary data.</text>
</comment>